<dbReference type="AlphaFoldDB" id="A0A1W1HE52"/>
<dbReference type="EMBL" id="FWEV01000155">
    <property type="protein sequence ID" value="SLM30716.1"/>
    <property type="molecule type" value="Genomic_DNA"/>
</dbReference>
<sequence>MGKNKKKLNSLHSKTNTLLKQIKALLNTLRRNKMSQWKRCLPINELFTDRWEKASYLGFGEGTSIYDSAIVIGDVKVGSNTWIGPFSLLDGSGGLIIGNNCSISAGVQIYTHDSVRWAISGGKDTIEHAPTSIGSQCYIGPNAIIAKGVTIGDNCIIGANSLVVNDISSGKKAFGNPAKIIVNS</sequence>
<name>A0A1W1HE52_9BACT</name>
<comment type="similarity">
    <text evidence="1">Belongs to the transferase hexapeptide repeat family.</text>
</comment>
<dbReference type="STRING" id="1246637.MTBBW1_2380040"/>
<proteinExistence type="inferred from homology"/>
<organism evidence="2 3">
    <name type="scientific">Desulfamplus magnetovallimortis</name>
    <dbReference type="NCBI Taxonomy" id="1246637"/>
    <lineage>
        <taxon>Bacteria</taxon>
        <taxon>Pseudomonadati</taxon>
        <taxon>Thermodesulfobacteriota</taxon>
        <taxon>Desulfobacteria</taxon>
        <taxon>Desulfobacterales</taxon>
        <taxon>Desulfobacteraceae</taxon>
        <taxon>Desulfamplus</taxon>
    </lineage>
</organism>
<dbReference type="CDD" id="cd04647">
    <property type="entry name" value="LbH_MAT_like"/>
    <property type="match status" value="1"/>
</dbReference>
<dbReference type="SUPFAM" id="SSF51161">
    <property type="entry name" value="Trimeric LpxA-like enzymes"/>
    <property type="match status" value="1"/>
</dbReference>
<gene>
    <name evidence="2" type="ORF">MTBBW1_2380040</name>
</gene>
<dbReference type="Pfam" id="PF00132">
    <property type="entry name" value="Hexapep"/>
    <property type="match status" value="1"/>
</dbReference>
<accession>A0A1W1HE52</accession>
<evidence type="ECO:0008006" key="4">
    <source>
        <dbReference type="Google" id="ProtNLM"/>
    </source>
</evidence>
<evidence type="ECO:0000313" key="3">
    <source>
        <dbReference type="Proteomes" id="UP000191931"/>
    </source>
</evidence>
<dbReference type="Proteomes" id="UP000191931">
    <property type="component" value="Unassembled WGS sequence"/>
</dbReference>
<dbReference type="Pfam" id="PF14602">
    <property type="entry name" value="Hexapep_2"/>
    <property type="match status" value="1"/>
</dbReference>
<dbReference type="OrthoDB" id="9815592at2"/>
<dbReference type="InterPro" id="IPR001451">
    <property type="entry name" value="Hexapep"/>
</dbReference>
<dbReference type="RefSeq" id="WP_080809146.1">
    <property type="nucleotide sequence ID" value="NZ_LT828564.1"/>
</dbReference>
<reference evidence="2 3" key="1">
    <citation type="submission" date="2017-03" db="EMBL/GenBank/DDBJ databases">
        <authorList>
            <person name="Afonso C.L."/>
            <person name="Miller P.J."/>
            <person name="Scott M.A."/>
            <person name="Spackman E."/>
            <person name="Goraichik I."/>
            <person name="Dimitrov K.M."/>
            <person name="Suarez D.L."/>
            <person name="Swayne D.E."/>
        </authorList>
    </citation>
    <scope>NUCLEOTIDE SEQUENCE [LARGE SCALE GENOMIC DNA]</scope>
    <source>
        <strain evidence="2">PRJEB14757</strain>
    </source>
</reference>
<dbReference type="Gene3D" id="2.160.10.10">
    <property type="entry name" value="Hexapeptide repeat proteins"/>
    <property type="match status" value="1"/>
</dbReference>
<dbReference type="PANTHER" id="PTHR43300:SF11">
    <property type="entry name" value="ACETYLTRANSFERASE RV3034C-RELATED"/>
    <property type="match status" value="1"/>
</dbReference>
<dbReference type="InterPro" id="IPR050179">
    <property type="entry name" value="Trans_hexapeptide_repeat"/>
</dbReference>
<evidence type="ECO:0000256" key="1">
    <source>
        <dbReference type="ARBA" id="ARBA00007274"/>
    </source>
</evidence>
<protein>
    <recommendedName>
        <fullName evidence="4">Acetyltransferase</fullName>
    </recommendedName>
</protein>
<dbReference type="InterPro" id="IPR011004">
    <property type="entry name" value="Trimer_LpxA-like_sf"/>
</dbReference>
<keyword evidence="3" id="KW-1185">Reference proteome</keyword>
<dbReference type="PANTHER" id="PTHR43300">
    <property type="entry name" value="ACETYLTRANSFERASE"/>
    <property type="match status" value="1"/>
</dbReference>
<evidence type="ECO:0000313" key="2">
    <source>
        <dbReference type="EMBL" id="SLM30716.1"/>
    </source>
</evidence>